<feature type="repeat" description="TPR" evidence="3">
    <location>
        <begin position="114"/>
        <end position="147"/>
    </location>
</feature>
<dbReference type="Proteomes" id="UP001476950">
    <property type="component" value="Unassembled WGS sequence"/>
</dbReference>
<reference evidence="4 5" key="1">
    <citation type="submission" date="2022-04" db="EMBL/GenBank/DDBJ databases">
        <title>Positive selection, recombination, and allopatry shape intraspecific diversity of widespread and dominant cyanobacteria.</title>
        <authorList>
            <person name="Wei J."/>
            <person name="Shu W."/>
            <person name="Hu C."/>
        </authorList>
    </citation>
    <scope>NUCLEOTIDE SEQUENCE [LARGE SCALE GENOMIC DNA]</scope>
    <source>
        <strain evidence="4 5">AS-A4</strain>
    </source>
</reference>
<dbReference type="InterPro" id="IPR011990">
    <property type="entry name" value="TPR-like_helical_dom_sf"/>
</dbReference>
<protein>
    <submittedName>
        <fullName evidence="4">Tetratricopeptide repeat protein</fullName>
    </submittedName>
</protein>
<keyword evidence="5" id="KW-1185">Reference proteome</keyword>
<sequence>MGCFIAMQEPSIAPLLKDLQSPDESIRDRATQALWRIWFEQKGVLGFETIQRAQTLLQEGNIAEAEATLTALVEDQPDFAEAWNRRAVLYYTQGQYQQAIADCETVLRLNPVHFGALHGLGLCHAVLGNYPAAIESFRKATAIQPYALANQRLLLECTMRLG</sequence>
<dbReference type="InterPro" id="IPR019734">
    <property type="entry name" value="TPR_rpt"/>
</dbReference>
<organism evidence="4 5">
    <name type="scientific">Stenomitos frigidus AS-A4</name>
    <dbReference type="NCBI Taxonomy" id="2933935"/>
    <lineage>
        <taxon>Bacteria</taxon>
        <taxon>Bacillati</taxon>
        <taxon>Cyanobacteriota</taxon>
        <taxon>Cyanophyceae</taxon>
        <taxon>Leptolyngbyales</taxon>
        <taxon>Leptolyngbyaceae</taxon>
        <taxon>Stenomitos</taxon>
    </lineage>
</organism>
<keyword evidence="1" id="KW-0677">Repeat</keyword>
<dbReference type="EMBL" id="JAMPLM010000010">
    <property type="protein sequence ID" value="MEP1059315.1"/>
    <property type="molecule type" value="Genomic_DNA"/>
</dbReference>
<dbReference type="SMART" id="SM00028">
    <property type="entry name" value="TPR"/>
    <property type="match status" value="2"/>
</dbReference>
<dbReference type="PANTHER" id="PTHR44858:SF1">
    <property type="entry name" value="UDP-N-ACETYLGLUCOSAMINE--PEPTIDE N-ACETYLGLUCOSAMINYLTRANSFERASE SPINDLY-RELATED"/>
    <property type="match status" value="1"/>
</dbReference>
<dbReference type="SUPFAM" id="SSF48452">
    <property type="entry name" value="TPR-like"/>
    <property type="match status" value="1"/>
</dbReference>
<feature type="repeat" description="TPR" evidence="3">
    <location>
        <begin position="80"/>
        <end position="113"/>
    </location>
</feature>
<dbReference type="PANTHER" id="PTHR44858">
    <property type="entry name" value="TETRATRICOPEPTIDE REPEAT PROTEIN 6"/>
    <property type="match status" value="1"/>
</dbReference>
<evidence type="ECO:0000256" key="2">
    <source>
        <dbReference type="ARBA" id="ARBA00022803"/>
    </source>
</evidence>
<gene>
    <name evidence="4" type="ORF">NDI38_12780</name>
</gene>
<comment type="caution">
    <text evidence="4">The sequence shown here is derived from an EMBL/GenBank/DDBJ whole genome shotgun (WGS) entry which is preliminary data.</text>
</comment>
<evidence type="ECO:0000256" key="1">
    <source>
        <dbReference type="ARBA" id="ARBA00022737"/>
    </source>
</evidence>
<dbReference type="Gene3D" id="1.25.40.10">
    <property type="entry name" value="Tetratricopeptide repeat domain"/>
    <property type="match status" value="1"/>
</dbReference>
<dbReference type="InterPro" id="IPR050498">
    <property type="entry name" value="Ycf3"/>
</dbReference>
<dbReference type="Pfam" id="PF00515">
    <property type="entry name" value="TPR_1"/>
    <property type="match status" value="1"/>
</dbReference>
<evidence type="ECO:0000313" key="5">
    <source>
        <dbReference type="Proteomes" id="UP001476950"/>
    </source>
</evidence>
<evidence type="ECO:0000256" key="3">
    <source>
        <dbReference type="PROSITE-ProRule" id="PRU00339"/>
    </source>
</evidence>
<dbReference type="Pfam" id="PF07719">
    <property type="entry name" value="TPR_2"/>
    <property type="match status" value="1"/>
</dbReference>
<dbReference type="InterPro" id="IPR013105">
    <property type="entry name" value="TPR_2"/>
</dbReference>
<dbReference type="RefSeq" id="WP_431192578.1">
    <property type="nucleotide sequence ID" value="NZ_JAMPLM010000010.1"/>
</dbReference>
<keyword evidence="2 3" id="KW-0802">TPR repeat</keyword>
<accession>A0ABV0KJH4</accession>
<dbReference type="PROSITE" id="PS50005">
    <property type="entry name" value="TPR"/>
    <property type="match status" value="2"/>
</dbReference>
<proteinExistence type="predicted"/>
<name>A0ABV0KJH4_9CYAN</name>
<evidence type="ECO:0000313" key="4">
    <source>
        <dbReference type="EMBL" id="MEP1059315.1"/>
    </source>
</evidence>